<dbReference type="EMBL" id="MT143882">
    <property type="protein sequence ID" value="QJB04401.1"/>
    <property type="molecule type" value="Genomic_DNA"/>
</dbReference>
<protein>
    <submittedName>
        <fullName evidence="2">Uncharacterized protein</fullName>
    </submittedName>
</protein>
<evidence type="ECO:0000313" key="2">
    <source>
        <dbReference type="EMBL" id="QJB04401.1"/>
    </source>
</evidence>
<dbReference type="AlphaFoldDB" id="A0A6M3M9A3"/>
<reference evidence="2" key="1">
    <citation type="submission" date="2020-03" db="EMBL/GenBank/DDBJ databases">
        <title>The deep terrestrial virosphere.</title>
        <authorList>
            <person name="Holmfeldt K."/>
            <person name="Nilsson E."/>
            <person name="Simone D."/>
            <person name="Lopez-Fernandez M."/>
            <person name="Wu X."/>
            <person name="de Brujin I."/>
            <person name="Lundin D."/>
            <person name="Andersson A."/>
            <person name="Bertilsson S."/>
            <person name="Dopson M."/>
        </authorList>
    </citation>
    <scope>NUCLEOTIDE SEQUENCE</scope>
    <source>
        <strain evidence="1">MM171A00411</strain>
        <strain evidence="2">MM171B00292</strain>
    </source>
</reference>
<dbReference type="EMBL" id="MT143696">
    <property type="protein sequence ID" value="QJB00583.1"/>
    <property type="molecule type" value="Genomic_DNA"/>
</dbReference>
<name>A0A6M3M9A3_9ZZZZ</name>
<gene>
    <name evidence="1" type="ORF">MM171A00411_0045</name>
    <name evidence="2" type="ORF">MM171B00292_0002</name>
</gene>
<proteinExistence type="predicted"/>
<sequence length="142" mass="15596">MFEKENLLIHIWNGKFGYSECSAELLASLAGKPVVIYVAGVRQEIGVCRKARYGAAGLTVDLVLSTTEKLGFSKSEEGVITFKEIYMDYPHAIFKPPILGPKIDPLDDCEASATPEILLEPDEIKPEIEKDIGGPDEEISEP</sequence>
<accession>A0A6M3M9A3</accession>
<evidence type="ECO:0000313" key="1">
    <source>
        <dbReference type="EMBL" id="QJB00583.1"/>
    </source>
</evidence>
<organism evidence="2">
    <name type="scientific">viral metagenome</name>
    <dbReference type="NCBI Taxonomy" id="1070528"/>
    <lineage>
        <taxon>unclassified sequences</taxon>
        <taxon>metagenomes</taxon>
        <taxon>organismal metagenomes</taxon>
    </lineage>
</organism>